<dbReference type="STRING" id="525909.Afer_0005"/>
<dbReference type="PANTHER" id="PTHR45866">
    <property type="entry name" value="DNA GYRASE/TOPOISOMERASE SUBUNIT B"/>
    <property type="match status" value="1"/>
</dbReference>
<dbReference type="FunFam" id="3.30.230.10:FF:000005">
    <property type="entry name" value="DNA gyrase subunit B"/>
    <property type="match status" value="1"/>
</dbReference>
<comment type="cofactor">
    <cofactor evidence="2">
        <name>Mg(2+)</name>
        <dbReference type="ChEBI" id="CHEBI:18420"/>
    </cofactor>
</comment>
<keyword evidence="5" id="KW-0479">Metal-binding</keyword>
<dbReference type="PRINTS" id="PR00418">
    <property type="entry name" value="TPI2FAMILY"/>
</dbReference>
<dbReference type="FunFam" id="3.30.565.10:FF:000002">
    <property type="entry name" value="DNA gyrase subunit B"/>
    <property type="match status" value="1"/>
</dbReference>
<evidence type="ECO:0000256" key="11">
    <source>
        <dbReference type="ARBA" id="ARBA00023235"/>
    </source>
</evidence>
<dbReference type="GO" id="GO:0006265">
    <property type="term" value="P:DNA topological change"/>
    <property type="evidence" value="ECO:0007669"/>
    <property type="project" value="InterPro"/>
</dbReference>
<dbReference type="KEGG" id="afo:Afer_0005"/>
<dbReference type="GO" id="GO:0034335">
    <property type="term" value="F:DNA negative supercoiling activity"/>
    <property type="evidence" value="ECO:0007669"/>
    <property type="project" value="UniProtKB-ARBA"/>
</dbReference>
<dbReference type="InterPro" id="IPR000565">
    <property type="entry name" value="Topo_IIA_B"/>
</dbReference>
<dbReference type="Pfam" id="PF02518">
    <property type="entry name" value="HATPase_c"/>
    <property type="match status" value="1"/>
</dbReference>
<dbReference type="Gene3D" id="3.30.230.10">
    <property type="match status" value="1"/>
</dbReference>
<dbReference type="SUPFAM" id="SSF55874">
    <property type="entry name" value="ATPase domain of HSP90 chaperone/DNA topoisomerase II/histidine kinase"/>
    <property type="match status" value="1"/>
</dbReference>
<dbReference type="GO" id="GO:0046872">
    <property type="term" value="F:metal ion binding"/>
    <property type="evidence" value="ECO:0007669"/>
    <property type="project" value="UniProtKB-KW"/>
</dbReference>
<dbReference type="InterPro" id="IPR014721">
    <property type="entry name" value="Ribsml_uS5_D2-typ_fold_subgr"/>
</dbReference>
<dbReference type="InterPro" id="IPR013506">
    <property type="entry name" value="Topo_IIA_bsu_dom2"/>
</dbReference>
<evidence type="ECO:0000313" key="13">
    <source>
        <dbReference type="EMBL" id="ACU52980.1"/>
    </source>
</evidence>
<dbReference type="FunFam" id="3.40.50.670:FF:000001">
    <property type="entry name" value="DNA topoisomerase 2"/>
    <property type="match status" value="1"/>
</dbReference>
<evidence type="ECO:0000259" key="12">
    <source>
        <dbReference type="PROSITE" id="PS50880"/>
    </source>
</evidence>
<dbReference type="InterPro" id="IPR006171">
    <property type="entry name" value="TOPRIM_dom"/>
</dbReference>
<evidence type="ECO:0000256" key="8">
    <source>
        <dbReference type="ARBA" id="ARBA00022842"/>
    </source>
</evidence>
<keyword evidence="8" id="KW-0460">Magnesium</keyword>
<evidence type="ECO:0000256" key="2">
    <source>
        <dbReference type="ARBA" id="ARBA00001946"/>
    </source>
</evidence>
<dbReference type="GO" id="GO:0005524">
    <property type="term" value="F:ATP binding"/>
    <property type="evidence" value="ECO:0007669"/>
    <property type="project" value="UniProtKB-KW"/>
</dbReference>
<gene>
    <name evidence="13" type="ordered locus">Afer_0005</name>
</gene>
<dbReference type="InterPro" id="IPR013759">
    <property type="entry name" value="Topo_IIA_B_C"/>
</dbReference>
<dbReference type="InterPro" id="IPR036890">
    <property type="entry name" value="HATPase_C_sf"/>
</dbReference>
<dbReference type="Gene3D" id="3.30.565.10">
    <property type="entry name" value="Histidine kinase-like ATPase, C-terminal domain"/>
    <property type="match status" value="1"/>
</dbReference>
<sequence>MVDRGRIKSLEPEASYTAADIVVLEGLEHVRLRPGMYIGSTGPSGLHHLVWEVVDNAVDEVMAGACTEIDVTILADGGCRVEDNGRGIPVDPHPSDPSKSAAEVVLTQLNAGGKFGTGGYKVSGGLHGVGVSVVNALSARLVLEVHRDGSTYRMEFVKGGTPTGPLERIGSSGGRRGTVVTFWPDPTIFEDTEFSAQRILERLQVIAFLNKGVVVRFRDERPGREHEQTFSYAGGIVDFVRHLNEPKGPLFAKVGYYAASEEDMEVEVAFSWNTTFYETLFTFANGISTEEGGMHAEGFRKALTQVINRYARARNLLKERDENLEGNDIREGMTTIVSVRLVNPQFEGQTKTKLGNVSVRSFVERVTNEHLATWLEENPREAQAIVQKAIVAQRARLAARQARELTRRKSGLESAGLPGKLTDCTSRDPSESELFIVEGNSAGGTTIKGRDPKTQAVLPIRGKILNVERARLDKMLSNQEIQSLIAAIGAGVGDEFDIKKARYHKVIILADADPDGSHIRTLLLTFFFRQMRPLVEAGMVYAAQPPLYSTLLGTEKVYIKNEAERLRFLEAHPNHKKPFLRLKGLGEMDFDELRDTTLHQDRRTLLKVTIEQAAIADEVCSVLMGDDVEQRRRFIQENAGDARFIDF</sequence>
<evidence type="ECO:0000313" key="14">
    <source>
        <dbReference type="Proteomes" id="UP000000771"/>
    </source>
</evidence>
<dbReference type="Proteomes" id="UP000000771">
    <property type="component" value="Chromosome"/>
</dbReference>
<dbReference type="CDD" id="cd16928">
    <property type="entry name" value="HATPase_GyrB-like"/>
    <property type="match status" value="1"/>
</dbReference>
<dbReference type="AlphaFoldDB" id="C7M118"/>
<dbReference type="SUPFAM" id="SSF56719">
    <property type="entry name" value="Type II DNA topoisomerase"/>
    <property type="match status" value="1"/>
</dbReference>
<dbReference type="PRINTS" id="PR01159">
    <property type="entry name" value="DNAGYRASEB"/>
</dbReference>
<dbReference type="InterPro" id="IPR003594">
    <property type="entry name" value="HATPase_dom"/>
</dbReference>
<dbReference type="PROSITE" id="PS00177">
    <property type="entry name" value="TOPOISOMERASE_II"/>
    <property type="match status" value="1"/>
</dbReference>
<evidence type="ECO:0000256" key="6">
    <source>
        <dbReference type="ARBA" id="ARBA00022741"/>
    </source>
</evidence>
<dbReference type="Pfam" id="PF00204">
    <property type="entry name" value="DNA_gyraseB"/>
    <property type="match status" value="1"/>
</dbReference>
<dbReference type="InterPro" id="IPR001241">
    <property type="entry name" value="Topo_IIA"/>
</dbReference>
<dbReference type="SUPFAM" id="SSF54211">
    <property type="entry name" value="Ribosomal protein S5 domain 2-like"/>
    <property type="match status" value="1"/>
</dbReference>
<accession>C7M118</accession>
<comment type="catalytic activity">
    <reaction evidence="1">
        <text>ATP-dependent breakage, passage and rejoining of double-stranded DNA.</text>
        <dbReference type="EC" id="5.6.2.2"/>
    </reaction>
</comment>
<feature type="domain" description="Toprim" evidence="12">
    <location>
        <begin position="432"/>
        <end position="546"/>
    </location>
</feature>
<dbReference type="eggNOG" id="COG0187">
    <property type="taxonomic scope" value="Bacteria"/>
</dbReference>
<reference evidence="13 14" key="1">
    <citation type="journal article" date="2009" name="Stand. Genomic Sci.">
        <title>Complete genome sequence of Acidimicrobium ferrooxidans type strain (ICP).</title>
        <authorList>
            <person name="Clum A."/>
            <person name="Nolan M."/>
            <person name="Lang E."/>
            <person name="Glavina Del Rio T."/>
            <person name="Tice H."/>
            <person name="Copeland A."/>
            <person name="Cheng J.F."/>
            <person name="Lucas S."/>
            <person name="Chen F."/>
            <person name="Bruce D."/>
            <person name="Goodwin L."/>
            <person name="Pitluck S."/>
            <person name="Ivanova N."/>
            <person name="Mavrommatis K."/>
            <person name="Mikhailova N."/>
            <person name="Pati A."/>
            <person name="Chen A."/>
            <person name="Palaniappan K."/>
            <person name="Goker M."/>
            <person name="Spring S."/>
            <person name="Land M."/>
            <person name="Hauser L."/>
            <person name="Chang Y.J."/>
            <person name="Jeffries C.C."/>
            <person name="Chain P."/>
            <person name="Bristow J."/>
            <person name="Eisen J.A."/>
            <person name="Markowitz V."/>
            <person name="Hugenholtz P."/>
            <person name="Kyrpides N.C."/>
            <person name="Klenk H.P."/>
            <person name="Lapidus A."/>
        </authorList>
    </citation>
    <scope>NUCLEOTIDE SEQUENCE [LARGE SCALE GENOMIC DNA]</scope>
    <source>
        <strain evidence="14">DSM 10331 / JCM 15462 / NBRC 103882 / ICP</strain>
    </source>
</reference>
<dbReference type="HOGENOM" id="CLU_006146_4_1_11"/>
<dbReference type="PANTHER" id="PTHR45866:SF1">
    <property type="entry name" value="DNA GYRASE SUBUNIT B, MITOCHONDRIAL"/>
    <property type="match status" value="1"/>
</dbReference>
<dbReference type="InterPro" id="IPR013760">
    <property type="entry name" value="Topo_IIA-like_dom_sf"/>
</dbReference>
<evidence type="ECO:0000256" key="3">
    <source>
        <dbReference type="ARBA" id="ARBA00010708"/>
    </source>
</evidence>
<dbReference type="NCBIfam" id="NF011501">
    <property type="entry name" value="PRK14939.1"/>
    <property type="match status" value="1"/>
</dbReference>
<dbReference type="EC" id="5.6.2.2" evidence="4"/>
<name>C7M118_ACIFD</name>
<dbReference type="SMART" id="SM00433">
    <property type="entry name" value="TOP2c"/>
    <property type="match status" value="1"/>
</dbReference>
<keyword evidence="6" id="KW-0547">Nucleotide-binding</keyword>
<dbReference type="Gene3D" id="3.40.50.670">
    <property type="match status" value="1"/>
</dbReference>
<protein>
    <recommendedName>
        <fullName evidence="4">DNA topoisomerase (ATP-hydrolyzing)</fullName>
        <ecNumber evidence="4">5.6.2.2</ecNumber>
    </recommendedName>
</protein>
<dbReference type="Pfam" id="PF01751">
    <property type="entry name" value="Toprim"/>
    <property type="match status" value="1"/>
</dbReference>
<dbReference type="CDD" id="cd00822">
    <property type="entry name" value="TopoII_Trans_DNA_gyrase"/>
    <property type="match status" value="1"/>
</dbReference>
<dbReference type="SMART" id="SM00387">
    <property type="entry name" value="HATPase_c"/>
    <property type="match status" value="1"/>
</dbReference>
<dbReference type="EMBL" id="CP001631">
    <property type="protein sequence ID" value="ACU52980.1"/>
    <property type="molecule type" value="Genomic_DNA"/>
</dbReference>
<proteinExistence type="inferred from homology"/>
<dbReference type="Pfam" id="PF00986">
    <property type="entry name" value="DNA_gyraseB_C"/>
    <property type="match status" value="1"/>
</dbReference>
<keyword evidence="10" id="KW-0238">DNA-binding</keyword>
<keyword evidence="7" id="KW-0067">ATP-binding</keyword>
<evidence type="ECO:0000256" key="4">
    <source>
        <dbReference type="ARBA" id="ARBA00012895"/>
    </source>
</evidence>
<evidence type="ECO:0000256" key="1">
    <source>
        <dbReference type="ARBA" id="ARBA00000185"/>
    </source>
</evidence>
<dbReference type="InterPro" id="IPR002288">
    <property type="entry name" value="DNA_gyrase_B_C"/>
</dbReference>
<dbReference type="InterPro" id="IPR018522">
    <property type="entry name" value="TopoIIA_CS"/>
</dbReference>
<keyword evidence="14" id="KW-1185">Reference proteome</keyword>
<keyword evidence="9" id="KW-0799">Topoisomerase</keyword>
<evidence type="ECO:0000256" key="9">
    <source>
        <dbReference type="ARBA" id="ARBA00023029"/>
    </source>
</evidence>
<dbReference type="PROSITE" id="PS50880">
    <property type="entry name" value="TOPRIM"/>
    <property type="match status" value="1"/>
</dbReference>
<organism evidence="13 14">
    <name type="scientific">Acidimicrobium ferrooxidans (strain DSM 10331 / JCM 15462 / NBRC 103882 / ICP)</name>
    <dbReference type="NCBI Taxonomy" id="525909"/>
    <lineage>
        <taxon>Bacteria</taxon>
        <taxon>Bacillati</taxon>
        <taxon>Actinomycetota</taxon>
        <taxon>Acidimicrobiia</taxon>
        <taxon>Acidimicrobiales</taxon>
        <taxon>Acidimicrobiaceae</taxon>
        <taxon>Acidimicrobium</taxon>
    </lineage>
</organism>
<keyword evidence="11 13" id="KW-0413">Isomerase</keyword>
<evidence type="ECO:0000256" key="5">
    <source>
        <dbReference type="ARBA" id="ARBA00022723"/>
    </source>
</evidence>
<comment type="similarity">
    <text evidence="3">Belongs to the type II topoisomerase GyrB family.</text>
</comment>
<dbReference type="InterPro" id="IPR020568">
    <property type="entry name" value="Ribosomal_Su5_D2-typ_SF"/>
</dbReference>
<dbReference type="GO" id="GO:0003677">
    <property type="term" value="F:DNA binding"/>
    <property type="evidence" value="ECO:0007669"/>
    <property type="project" value="UniProtKB-KW"/>
</dbReference>
<evidence type="ECO:0000256" key="7">
    <source>
        <dbReference type="ARBA" id="ARBA00022840"/>
    </source>
</evidence>
<evidence type="ECO:0000256" key="10">
    <source>
        <dbReference type="ARBA" id="ARBA00023125"/>
    </source>
</evidence>
<dbReference type="NCBIfam" id="NF004189">
    <property type="entry name" value="PRK05644.1"/>
    <property type="match status" value="1"/>
</dbReference>